<accession>A0A084SH00</accession>
<dbReference type="InterPro" id="IPR036025">
    <property type="entry name" value="RtcB-like_sf"/>
</dbReference>
<dbReference type="InterPro" id="IPR001233">
    <property type="entry name" value="RtcB"/>
</dbReference>
<feature type="binding site" evidence="10">
    <location>
        <begin position="312"/>
        <end position="315"/>
    </location>
    <ligand>
        <name>GMP</name>
        <dbReference type="ChEBI" id="CHEBI:58115"/>
    </ligand>
</feature>
<evidence type="ECO:0000256" key="3">
    <source>
        <dbReference type="ARBA" id="ARBA00022723"/>
    </source>
</evidence>
<dbReference type="GO" id="GO:0030145">
    <property type="term" value="F:manganese ion binding"/>
    <property type="evidence" value="ECO:0007669"/>
    <property type="project" value="TreeGrafter"/>
</dbReference>
<dbReference type="GO" id="GO:0170057">
    <property type="term" value="F:RNA ligase (GTP) activity"/>
    <property type="evidence" value="ECO:0007669"/>
    <property type="project" value="UniProtKB-EC"/>
</dbReference>
<keyword evidence="5" id="KW-0692">RNA repair</keyword>
<evidence type="ECO:0000256" key="7">
    <source>
        <dbReference type="ARBA" id="ARBA00023211"/>
    </source>
</evidence>
<comment type="catalytic activity">
    <reaction evidence="8">
        <text>a 3'-end 3'-phospho-ribonucleotide-RNA + a 5'-end dephospho-ribonucleoside-RNA + GTP = a ribonucleotidyl-ribonucleotide-RNA + GMP + diphosphate</text>
        <dbReference type="Rhea" id="RHEA:68076"/>
        <dbReference type="Rhea" id="RHEA-COMP:10463"/>
        <dbReference type="Rhea" id="RHEA-COMP:13936"/>
        <dbReference type="Rhea" id="RHEA-COMP:17355"/>
        <dbReference type="ChEBI" id="CHEBI:33019"/>
        <dbReference type="ChEBI" id="CHEBI:37565"/>
        <dbReference type="ChEBI" id="CHEBI:58115"/>
        <dbReference type="ChEBI" id="CHEBI:83062"/>
        <dbReference type="ChEBI" id="CHEBI:138284"/>
        <dbReference type="ChEBI" id="CHEBI:173118"/>
        <dbReference type="EC" id="6.5.1.8"/>
    </reaction>
</comment>
<evidence type="ECO:0000256" key="6">
    <source>
        <dbReference type="ARBA" id="ARBA00023134"/>
    </source>
</evidence>
<evidence type="ECO:0000256" key="9">
    <source>
        <dbReference type="PIRSR" id="PIRSR601233-1"/>
    </source>
</evidence>
<feature type="active site" description="GMP-histidine intermediate" evidence="9">
    <location>
        <position position="312"/>
    </location>
</feature>
<keyword evidence="2" id="KW-0436">Ligase</keyword>
<dbReference type="GO" id="GO:0006281">
    <property type="term" value="P:DNA repair"/>
    <property type="evidence" value="ECO:0007669"/>
    <property type="project" value="TreeGrafter"/>
</dbReference>
<keyword evidence="6 10" id="KW-0342">GTP-binding</keyword>
<dbReference type="RefSeq" id="WP_043411283.1">
    <property type="nucleotide sequence ID" value="NZ_JPMI01000348.1"/>
</dbReference>
<dbReference type="PANTHER" id="PTHR43749">
    <property type="entry name" value="RNA-SPLICING LIGASE RTCB"/>
    <property type="match status" value="1"/>
</dbReference>
<evidence type="ECO:0000256" key="8">
    <source>
        <dbReference type="ARBA" id="ARBA00047746"/>
    </source>
</evidence>
<keyword evidence="4 10" id="KW-0547">Nucleotide-binding</keyword>
<feature type="binding site" evidence="11">
    <location>
        <position position="156"/>
    </location>
    <ligand>
        <name>Mn(2+)</name>
        <dbReference type="ChEBI" id="CHEBI:29035"/>
        <label>1</label>
    </ligand>
</feature>
<evidence type="ECO:0000256" key="5">
    <source>
        <dbReference type="ARBA" id="ARBA00022800"/>
    </source>
</evidence>
<reference evidence="12 13" key="1">
    <citation type="submission" date="2014-07" db="EMBL/GenBank/DDBJ databases">
        <title>Draft Genome Sequence of Gephyronic Acid Producer, Cystobacter violaceus Strain Cb vi76.</title>
        <authorList>
            <person name="Stevens D.C."/>
            <person name="Young J."/>
            <person name="Carmichael R."/>
            <person name="Tan J."/>
            <person name="Taylor R.E."/>
        </authorList>
    </citation>
    <scope>NUCLEOTIDE SEQUENCE [LARGE SCALE GENOMIC DNA]</scope>
    <source>
        <strain evidence="12 13">Cb vi76</strain>
    </source>
</reference>
<feature type="binding site" evidence="11">
    <location>
        <position position="256"/>
    </location>
    <ligand>
        <name>Mn(2+)</name>
        <dbReference type="ChEBI" id="CHEBI:29035"/>
        <label>2</label>
    </ligand>
</feature>
<dbReference type="GO" id="GO:0006396">
    <property type="term" value="P:RNA processing"/>
    <property type="evidence" value="ECO:0007669"/>
    <property type="project" value="InterPro"/>
</dbReference>
<comment type="caution">
    <text evidence="12">The sequence shown here is derived from an EMBL/GenBank/DDBJ whole genome shotgun (WGS) entry which is preliminary data.</text>
</comment>
<dbReference type="SUPFAM" id="SSF103365">
    <property type="entry name" value="Hypothetical protein PH1602"/>
    <property type="match status" value="1"/>
</dbReference>
<evidence type="ECO:0000313" key="13">
    <source>
        <dbReference type="Proteomes" id="UP000028547"/>
    </source>
</evidence>
<dbReference type="Proteomes" id="UP000028547">
    <property type="component" value="Unassembled WGS sequence"/>
</dbReference>
<feature type="binding site" evidence="10">
    <location>
        <begin position="288"/>
        <end position="291"/>
    </location>
    <ligand>
        <name>GMP</name>
        <dbReference type="ChEBI" id="CHEBI:58115"/>
    </ligand>
</feature>
<evidence type="ECO:0000256" key="11">
    <source>
        <dbReference type="PIRSR" id="PIRSR601233-3"/>
    </source>
</evidence>
<dbReference type="GO" id="GO:0042245">
    <property type="term" value="P:RNA repair"/>
    <property type="evidence" value="ECO:0007669"/>
    <property type="project" value="UniProtKB-KW"/>
</dbReference>
<evidence type="ECO:0000256" key="10">
    <source>
        <dbReference type="PIRSR" id="PIRSR601233-2"/>
    </source>
</evidence>
<feature type="binding site" evidence="11">
    <location>
        <position position="173"/>
    </location>
    <ligand>
        <name>Mn(2+)</name>
        <dbReference type="ChEBI" id="CHEBI:29035"/>
        <label>2</label>
    </ligand>
</feature>
<gene>
    <name evidence="12" type="ORF">Q664_45855</name>
</gene>
<dbReference type="Pfam" id="PF01139">
    <property type="entry name" value="RtcB"/>
    <property type="match status" value="2"/>
</dbReference>
<dbReference type="Gene3D" id="3.90.1860.10">
    <property type="entry name" value="tRNA-splicing ligase RtcB"/>
    <property type="match status" value="1"/>
</dbReference>
<name>A0A084SH00_9BACT</name>
<evidence type="ECO:0000313" key="12">
    <source>
        <dbReference type="EMBL" id="KFA87735.1"/>
    </source>
</evidence>
<sequence>MMPRVLESLPGAVPILAWAREVPPGAVKQLQHIASQPYVVEHVAAMPDVHMAQGVAVGTVFATERTVVPGALGGDLGCGVSAHRFSFPAASLGRAELERILAAVARRVPVGDAVHRGSGLPLPPELQAASLSTHRLQKEWERLAPRHLATLGGGNHFLELDRDAGGDLWLLIHTGSRGMGGAIASHHLRVAATRGEGSLPGLRTDSPEGAACLEDIAWACRFARANRDMLAVRAVEVLAETLGCEPEPGASVDVHHNYVEAETHLGRTLLVHRKGAVGLEAGQRGLIPGSMGTASYVVEGRGEARSFRSCSHGAGRVLTRSEARARIRPAALEQALRRVVFDRGRVESLVEEAPAAYRDIAEVLEDEEALVTPVLRLTPIAVLKG</sequence>
<feature type="binding site" evidence="10">
    <location>
        <begin position="155"/>
        <end position="159"/>
    </location>
    <ligand>
        <name>GMP</name>
        <dbReference type="ChEBI" id="CHEBI:58115"/>
    </ligand>
</feature>
<keyword evidence="3 11" id="KW-0479">Metal-binding</keyword>
<dbReference type="EMBL" id="JPMI01000348">
    <property type="protein sequence ID" value="KFA87735.1"/>
    <property type="molecule type" value="Genomic_DNA"/>
</dbReference>
<dbReference type="GO" id="GO:0003909">
    <property type="term" value="F:DNA ligase activity"/>
    <property type="evidence" value="ECO:0007669"/>
    <property type="project" value="TreeGrafter"/>
</dbReference>
<evidence type="ECO:0000256" key="2">
    <source>
        <dbReference type="ARBA" id="ARBA00022598"/>
    </source>
</evidence>
<keyword evidence="7 11" id="KW-0464">Manganese</keyword>
<dbReference type="PANTHER" id="PTHR43749:SF2">
    <property type="entry name" value="RNA-SPLICING LIGASE RTCB"/>
    <property type="match status" value="1"/>
</dbReference>
<feature type="binding site" evidence="11">
    <location>
        <position position="75"/>
    </location>
    <ligand>
        <name>Mn(2+)</name>
        <dbReference type="ChEBI" id="CHEBI:29035"/>
        <label>1</label>
    </ligand>
</feature>
<feature type="binding site" evidence="10">
    <location>
        <begin position="256"/>
        <end position="257"/>
    </location>
    <ligand>
        <name>GMP</name>
        <dbReference type="ChEBI" id="CHEBI:58115"/>
    </ligand>
</feature>
<proteinExistence type="predicted"/>
<feature type="binding site" evidence="10">
    <location>
        <position position="295"/>
    </location>
    <ligand>
        <name>GMP</name>
        <dbReference type="ChEBI" id="CHEBI:58115"/>
    </ligand>
</feature>
<protein>
    <recommendedName>
        <fullName evidence="1">3'-phosphate/5'-hydroxy nucleic acid ligase</fullName>
        <ecNumber evidence="1">6.5.1.8</ecNumber>
    </recommendedName>
</protein>
<dbReference type="AlphaFoldDB" id="A0A084SH00"/>
<dbReference type="GO" id="GO:0005525">
    <property type="term" value="F:GTP binding"/>
    <property type="evidence" value="ECO:0007669"/>
    <property type="project" value="UniProtKB-KW"/>
</dbReference>
<organism evidence="12 13">
    <name type="scientific">Archangium violaceum Cb vi76</name>
    <dbReference type="NCBI Taxonomy" id="1406225"/>
    <lineage>
        <taxon>Bacteria</taxon>
        <taxon>Pseudomonadati</taxon>
        <taxon>Myxococcota</taxon>
        <taxon>Myxococcia</taxon>
        <taxon>Myxococcales</taxon>
        <taxon>Cystobacterineae</taxon>
        <taxon>Archangiaceae</taxon>
        <taxon>Archangium</taxon>
    </lineage>
</organism>
<evidence type="ECO:0000256" key="1">
    <source>
        <dbReference type="ARBA" id="ARBA00012726"/>
    </source>
</evidence>
<dbReference type="EC" id="6.5.1.8" evidence="1"/>
<dbReference type="InterPro" id="IPR052915">
    <property type="entry name" value="RtcB-like"/>
</dbReference>
<comment type="cofactor">
    <cofactor evidence="11">
        <name>Mn(2+)</name>
        <dbReference type="ChEBI" id="CHEBI:29035"/>
    </cofactor>
    <text evidence="11">Binds 2 manganese ions per subunit.</text>
</comment>
<evidence type="ECO:0000256" key="4">
    <source>
        <dbReference type="ARBA" id="ARBA00022741"/>
    </source>
</evidence>
<feature type="binding site" evidence="10">
    <location>
        <position position="384"/>
    </location>
    <ligand>
        <name>GMP</name>
        <dbReference type="ChEBI" id="CHEBI:58115"/>
    </ligand>
</feature>